<reference evidence="7" key="1">
    <citation type="journal article" date="2015" name="Genome Biol. Evol.">
        <title>Nucleomorph Genome Sequences of Two Chlorarachniophytes, Amorphochlora amoebiformis and Lotharella vacuolata.</title>
        <authorList>
            <person name="Suzuki S."/>
            <person name="Shirato S."/>
            <person name="Hirakawa Y."/>
            <person name="Ishida K."/>
        </authorList>
    </citation>
    <scope>NUCLEOTIDE SEQUENCE</scope>
    <source>
        <strain evidence="7">CCMP240</strain>
    </source>
</reference>
<dbReference type="PANTHER" id="PTHR11661">
    <property type="entry name" value="60S RIBOSOMAL PROTEIN L12"/>
    <property type="match status" value="1"/>
</dbReference>
<evidence type="ECO:0000256" key="3">
    <source>
        <dbReference type="ARBA" id="ARBA00023274"/>
    </source>
</evidence>
<dbReference type="HAMAP" id="MF_00736">
    <property type="entry name" value="Ribosomal_uL11"/>
    <property type="match status" value="1"/>
</dbReference>
<proteinExistence type="inferred from homology"/>
<accession>A0A0H5BL81</accession>
<sequence length="158" mass="17941">MRFFRKRLKISVNTIGGVITPSSVLAPKIGPLGLSTKKIGEDIAKKTKKLWNNVKVTVYLLIHHKTMKIKIIPSASSLIRREILKNNQDSSSKKNITRKQLLKISKFLTPRTYSLNFNGTIKQVLGTCSSMKVYIDGIKAKSFLKKMKKKILDFNHVQ</sequence>
<dbReference type="GO" id="GO:0022625">
    <property type="term" value="C:cytosolic large ribosomal subunit"/>
    <property type="evidence" value="ECO:0007669"/>
    <property type="project" value="TreeGrafter"/>
</dbReference>
<feature type="domain" description="Large ribosomal subunit protein uL11 N-terminal" evidence="6">
    <location>
        <begin position="11"/>
        <end position="62"/>
    </location>
</feature>
<feature type="domain" description="Large ribosomal subunit protein uL11 C-terminal" evidence="5">
    <location>
        <begin position="73"/>
        <end position="131"/>
    </location>
</feature>
<comment type="similarity">
    <text evidence="1 4">Belongs to the universal ribosomal protein uL11 family.</text>
</comment>
<keyword evidence="3 4" id="KW-0687">Ribonucleoprotein</keyword>
<evidence type="ECO:0000313" key="7">
    <source>
        <dbReference type="EMBL" id="BAS01647.1"/>
    </source>
</evidence>
<dbReference type="GO" id="GO:0003735">
    <property type="term" value="F:structural constituent of ribosome"/>
    <property type="evidence" value="ECO:0007669"/>
    <property type="project" value="InterPro"/>
</dbReference>
<gene>
    <name evidence="7" type="primary">rpl2</name>
</gene>
<dbReference type="SUPFAM" id="SSF54747">
    <property type="entry name" value="Ribosomal L11/L12e N-terminal domain"/>
    <property type="match status" value="1"/>
</dbReference>
<dbReference type="InterPro" id="IPR020784">
    <property type="entry name" value="Ribosomal_uL11_N"/>
</dbReference>
<dbReference type="InterPro" id="IPR036796">
    <property type="entry name" value="Ribosomal_uL11_N_sf"/>
</dbReference>
<protein>
    <submittedName>
        <fullName evidence="7">Ribosomal protein L2</fullName>
    </submittedName>
</protein>
<dbReference type="InterPro" id="IPR020783">
    <property type="entry name" value="Ribosomal_uL11_C"/>
</dbReference>
<evidence type="ECO:0000256" key="2">
    <source>
        <dbReference type="ARBA" id="ARBA00022980"/>
    </source>
</evidence>
<dbReference type="SMART" id="SM00649">
    <property type="entry name" value="RL11"/>
    <property type="match status" value="1"/>
</dbReference>
<keyword evidence="7" id="KW-0542">Nucleomorph</keyword>
<dbReference type="Pfam" id="PF00298">
    <property type="entry name" value="Ribosomal_L11"/>
    <property type="match status" value="1"/>
</dbReference>
<dbReference type="SUPFAM" id="SSF46906">
    <property type="entry name" value="Ribosomal protein L11, C-terminal domain"/>
    <property type="match status" value="1"/>
</dbReference>
<dbReference type="AlphaFoldDB" id="A0A0H5BL81"/>
<dbReference type="InterPro" id="IPR036769">
    <property type="entry name" value="Ribosomal_uL11_C_sf"/>
</dbReference>
<evidence type="ECO:0000259" key="5">
    <source>
        <dbReference type="Pfam" id="PF00298"/>
    </source>
</evidence>
<organism evidence="7">
    <name type="scientific">Lotharella vacuolata</name>
    <dbReference type="NCBI Taxonomy" id="74820"/>
    <lineage>
        <taxon>Eukaryota</taxon>
        <taxon>Sar</taxon>
        <taxon>Rhizaria</taxon>
        <taxon>Cercozoa</taxon>
        <taxon>Chlorarachniophyceae</taxon>
        <taxon>Lotharella</taxon>
    </lineage>
</organism>
<keyword evidence="2 4" id="KW-0689">Ribosomal protein</keyword>
<dbReference type="GO" id="GO:0006412">
    <property type="term" value="P:translation"/>
    <property type="evidence" value="ECO:0007669"/>
    <property type="project" value="InterPro"/>
</dbReference>
<dbReference type="Pfam" id="PF03946">
    <property type="entry name" value="Ribosomal_L11_N"/>
    <property type="match status" value="1"/>
</dbReference>
<evidence type="ECO:0000256" key="4">
    <source>
        <dbReference type="RuleBase" id="RU003978"/>
    </source>
</evidence>
<dbReference type="Gene3D" id="1.10.10.250">
    <property type="entry name" value="Ribosomal protein L11, C-terminal domain"/>
    <property type="match status" value="1"/>
</dbReference>
<geneLocation type="nucleomorph" evidence="7"/>
<evidence type="ECO:0000256" key="1">
    <source>
        <dbReference type="ARBA" id="ARBA00010537"/>
    </source>
</evidence>
<dbReference type="PANTHER" id="PTHR11661:SF2">
    <property type="entry name" value="LARGE RIBOSOMAL SUBUNIT PROTEIN UL11"/>
    <property type="match status" value="1"/>
</dbReference>
<dbReference type="EMBL" id="AB996601">
    <property type="protein sequence ID" value="BAS01647.1"/>
    <property type="molecule type" value="Genomic_DNA"/>
</dbReference>
<dbReference type="InterPro" id="IPR000911">
    <property type="entry name" value="Ribosomal_uL11"/>
</dbReference>
<evidence type="ECO:0000259" key="6">
    <source>
        <dbReference type="Pfam" id="PF03946"/>
    </source>
</evidence>
<name>A0A0H5BL81_9EUKA</name>
<dbReference type="GO" id="GO:0070180">
    <property type="term" value="F:large ribosomal subunit rRNA binding"/>
    <property type="evidence" value="ECO:0007669"/>
    <property type="project" value="TreeGrafter"/>
</dbReference>
<dbReference type="Gene3D" id="3.30.1550.10">
    <property type="entry name" value="Ribosomal protein L11/L12, N-terminal domain"/>
    <property type="match status" value="1"/>
</dbReference>